<evidence type="ECO:0000313" key="3">
    <source>
        <dbReference type="Proteomes" id="UP001303532"/>
    </source>
</evidence>
<evidence type="ECO:0000256" key="1">
    <source>
        <dbReference type="SAM" id="Phobius"/>
    </source>
</evidence>
<dbReference type="RefSeq" id="WP_323690686.1">
    <property type="nucleotide sequence ID" value="NZ_CP116341.1"/>
</dbReference>
<dbReference type="EMBL" id="CP116341">
    <property type="protein sequence ID" value="WOV83015.1"/>
    <property type="molecule type" value="Genomic_DNA"/>
</dbReference>
<reference evidence="2 3" key="1">
    <citation type="submission" date="2023-01" db="EMBL/GenBank/DDBJ databases">
        <title>Sporosarcina sp. nov., isolated from Korean tranditional fermented seafood 'Jeotgal'.</title>
        <authorList>
            <person name="Yang A.-I."/>
        </authorList>
    </citation>
    <scope>NUCLEOTIDE SEQUENCE [LARGE SCALE GENOMIC DNA]</scope>
    <source>
        <strain evidence="2 3">B2O-1</strain>
    </source>
</reference>
<name>A0ABZ0KT42_9BACL</name>
<dbReference type="Proteomes" id="UP001303532">
    <property type="component" value="Chromosome"/>
</dbReference>
<keyword evidence="3" id="KW-1185">Reference proteome</keyword>
<organism evidence="2 3">
    <name type="scientific">Sporosarcina jeotgali</name>
    <dbReference type="NCBI Taxonomy" id="3020056"/>
    <lineage>
        <taxon>Bacteria</taxon>
        <taxon>Bacillati</taxon>
        <taxon>Bacillota</taxon>
        <taxon>Bacilli</taxon>
        <taxon>Bacillales</taxon>
        <taxon>Caryophanaceae</taxon>
        <taxon>Sporosarcina</taxon>
    </lineage>
</organism>
<gene>
    <name evidence="2" type="ORF">PGH26_08670</name>
</gene>
<keyword evidence="1" id="KW-0472">Membrane</keyword>
<proteinExistence type="predicted"/>
<keyword evidence="1" id="KW-1133">Transmembrane helix</keyword>
<protein>
    <submittedName>
        <fullName evidence="2">Uncharacterized protein</fullName>
    </submittedName>
</protein>
<evidence type="ECO:0000313" key="2">
    <source>
        <dbReference type="EMBL" id="WOV83015.1"/>
    </source>
</evidence>
<sequence>MMKASAQFTVFLFAVLIVAQWIFRSKIDWLEVILVSLLAFPFHYLFEWIDRKEI</sequence>
<keyword evidence="1" id="KW-0812">Transmembrane</keyword>
<accession>A0ABZ0KT42</accession>
<feature type="transmembrane region" description="Helical" evidence="1">
    <location>
        <begin position="29"/>
        <end position="46"/>
    </location>
</feature>